<evidence type="ECO:0000313" key="5">
    <source>
        <dbReference type="Proteomes" id="UP000029072"/>
    </source>
</evidence>
<dbReference type="GO" id="GO:0055085">
    <property type="term" value="P:transmembrane transport"/>
    <property type="evidence" value="ECO:0007669"/>
    <property type="project" value="InterPro"/>
</dbReference>
<dbReference type="InterPro" id="IPR006059">
    <property type="entry name" value="SBP"/>
</dbReference>
<evidence type="ECO:0000256" key="2">
    <source>
        <dbReference type="ARBA" id="ARBA00022448"/>
    </source>
</evidence>
<reference evidence="4 5" key="1">
    <citation type="submission" date="2014-03" db="EMBL/GenBank/DDBJ databases">
        <title>Genomics of Bifidobacteria.</title>
        <authorList>
            <person name="Ventura M."/>
            <person name="Milani C."/>
            <person name="Lugli G.A."/>
        </authorList>
    </citation>
    <scope>NUCLEOTIDE SEQUENCE [LARGE SCALE GENOMIC DNA]</scope>
    <source>
        <strain evidence="4 5">DSM 23973</strain>
    </source>
</reference>
<dbReference type="PANTHER" id="PTHR43649">
    <property type="entry name" value="ARABINOSE-BINDING PROTEIN-RELATED"/>
    <property type="match status" value="1"/>
</dbReference>
<gene>
    <name evidence="4" type="ORF">BCAL_0592</name>
</gene>
<evidence type="ECO:0000313" key="4">
    <source>
        <dbReference type="EMBL" id="KFI56220.1"/>
    </source>
</evidence>
<dbReference type="Pfam" id="PF13416">
    <property type="entry name" value="SBP_bac_8"/>
    <property type="match status" value="1"/>
</dbReference>
<organism evidence="4 5">
    <name type="scientific">Bifidobacterium callitrichos DSM 23973</name>
    <dbReference type="NCBI Taxonomy" id="1437609"/>
    <lineage>
        <taxon>Bacteria</taxon>
        <taxon>Bacillati</taxon>
        <taxon>Actinomycetota</taxon>
        <taxon>Actinomycetes</taxon>
        <taxon>Bifidobacteriales</taxon>
        <taxon>Bifidobacteriaceae</taxon>
        <taxon>Bifidobacterium</taxon>
    </lineage>
</organism>
<dbReference type="Proteomes" id="UP000029072">
    <property type="component" value="Unassembled WGS sequence"/>
</dbReference>
<keyword evidence="3" id="KW-0732">Signal</keyword>
<evidence type="ECO:0000256" key="3">
    <source>
        <dbReference type="ARBA" id="ARBA00022729"/>
    </source>
</evidence>
<comment type="similarity">
    <text evidence="1">Belongs to the bacterial solute-binding protein 1 family.</text>
</comment>
<dbReference type="InterPro" id="IPR050490">
    <property type="entry name" value="Bact_solute-bd_prot1"/>
</dbReference>
<name>A0A087ABS0_9BIFI</name>
<dbReference type="EMBL" id="JGYS01000003">
    <property type="protein sequence ID" value="KFI56220.1"/>
    <property type="molecule type" value="Genomic_DNA"/>
</dbReference>
<proteinExistence type="inferred from homology"/>
<dbReference type="eggNOG" id="COG1653">
    <property type="taxonomic scope" value="Bacteria"/>
</dbReference>
<dbReference type="AlphaFoldDB" id="A0A087ABS0"/>
<sequence length="453" mass="49459">MVEHGKKTNMNNTTRAAIATAAIGALLIPLAGCGNTTTSSGKTELTVWSWDASIDRAAKNFMKANPDITVKVSNVGSTEETYTALNNAAQAGNGLPDVTLIEYLAIPQFVHSDTLMDLSKVYDTVKFKDTFTPGTWNSVNINGGLYAMPADSGPMAYFYNKDVFDKAGIGQPPTTWDEFYEDAKKIRATGSYITSDSGDAGLFNAMMWAMGGHAYKLNDDKLTINITKDKGAQRFMNLWQKMRDEDLIDVHTKTWTDDWMKSLGDGSIASLISGAWMANNLLQGVPQATGKFRVALLPTIDGTPINGEYGGSGLAITKKIPDGKLDAAKKFVEYVTTNDEGIDARVSNGSFPATTKTLDQKDFLAKTTLRNADGSDNEFFGGQKYNEVFSQAAKNVTGKWEFLPFEPYARSIYNDNMGSFFSGKTDFRTAAGKWQIALRNYAADQGFASFQDE</sequence>
<dbReference type="SUPFAM" id="SSF53850">
    <property type="entry name" value="Periplasmic binding protein-like II"/>
    <property type="match status" value="1"/>
</dbReference>
<dbReference type="CDD" id="cd13585">
    <property type="entry name" value="PBP2_TMBP_like"/>
    <property type="match status" value="1"/>
</dbReference>
<evidence type="ECO:0000256" key="1">
    <source>
        <dbReference type="ARBA" id="ARBA00008520"/>
    </source>
</evidence>
<keyword evidence="2" id="KW-0813">Transport</keyword>
<comment type="caution">
    <text evidence="4">The sequence shown here is derived from an EMBL/GenBank/DDBJ whole genome shotgun (WGS) entry which is preliminary data.</text>
</comment>
<accession>A0A087ABS0</accession>
<dbReference type="InterPro" id="IPR006061">
    <property type="entry name" value="SBP_1_CS"/>
</dbReference>
<protein>
    <submittedName>
        <fullName evidence="4">Solute-binding protein of ABC transporter system (Lactose)</fullName>
    </submittedName>
</protein>
<dbReference type="STRING" id="1437609.BCAL_0592"/>
<dbReference type="PROSITE" id="PS01037">
    <property type="entry name" value="SBP_BACTERIAL_1"/>
    <property type="match status" value="1"/>
</dbReference>
<dbReference type="PANTHER" id="PTHR43649:SF14">
    <property type="entry name" value="BLR3389 PROTEIN"/>
    <property type="match status" value="1"/>
</dbReference>
<dbReference type="Gene3D" id="3.40.190.10">
    <property type="entry name" value="Periplasmic binding protein-like II"/>
    <property type="match status" value="1"/>
</dbReference>